<name>A0ABU3P5E3_9BURK</name>
<keyword evidence="1" id="KW-0732">Signal</keyword>
<evidence type="ECO:0000256" key="1">
    <source>
        <dbReference type="SAM" id="SignalP"/>
    </source>
</evidence>
<accession>A0ABU3P5E3</accession>
<keyword evidence="4" id="KW-1185">Reference proteome</keyword>
<dbReference type="Proteomes" id="UP001246372">
    <property type="component" value="Unassembled WGS sequence"/>
</dbReference>
<evidence type="ECO:0000313" key="4">
    <source>
        <dbReference type="Proteomes" id="UP001246372"/>
    </source>
</evidence>
<dbReference type="Pfam" id="PF07589">
    <property type="entry name" value="PEP-CTERM"/>
    <property type="match status" value="1"/>
</dbReference>
<evidence type="ECO:0000259" key="2">
    <source>
        <dbReference type="Pfam" id="PF07589"/>
    </source>
</evidence>
<comment type="caution">
    <text evidence="3">The sequence shown here is derived from an EMBL/GenBank/DDBJ whole genome shotgun (WGS) entry which is preliminary data.</text>
</comment>
<organism evidence="3 4">
    <name type="scientific">Roseateles aquae</name>
    <dbReference type="NCBI Taxonomy" id="3077235"/>
    <lineage>
        <taxon>Bacteria</taxon>
        <taxon>Pseudomonadati</taxon>
        <taxon>Pseudomonadota</taxon>
        <taxon>Betaproteobacteria</taxon>
        <taxon>Burkholderiales</taxon>
        <taxon>Sphaerotilaceae</taxon>
        <taxon>Roseateles</taxon>
    </lineage>
</organism>
<gene>
    <name evidence="3" type="ORF">RQP53_00695</name>
</gene>
<feature type="chain" id="PRO_5045725299" evidence="1">
    <location>
        <begin position="27"/>
        <end position="365"/>
    </location>
</feature>
<reference evidence="3" key="1">
    <citation type="submission" date="2023-09" db="EMBL/GenBank/DDBJ databases">
        <title>Paucibacter sp. APW11 Genome sequencing and assembly.</title>
        <authorList>
            <person name="Kim I."/>
        </authorList>
    </citation>
    <scope>NUCLEOTIDE SEQUENCE</scope>
    <source>
        <strain evidence="3">APW11</strain>
    </source>
</reference>
<dbReference type="NCBIfam" id="TIGR02595">
    <property type="entry name" value="PEP_CTERM"/>
    <property type="match status" value="1"/>
</dbReference>
<dbReference type="EMBL" id="JAVXZY010000001">
    <property type="protein sequence ID" value="MDT8997787.1"/>
    <property type="molecule type" value="Genomic_DNA"/>
</dbReference>
<sequence length="365" mass="38926">MKKSLRLLVMPAALLTVGLFAASAQAQTYRVSNYLWGEYNADTSLNFPPLGSYSRRDQFGYVYSYNTVYDTSSLPFTSTAAGTWSDTVGLGMTDVNYNIYTSTDFRHNHAKVELSGFNPVDVTTSQPFCMTDGSGACIGPTVDVDTRITNNANATAQSRWEELYYIGGASGTGVLTPTYHIDGSLGANGSITGSAQIYWAQRDFQGHTVLGLSAYYDANSDSWYKSIYDIASNSWIGSSGSGTLVLNEDLSAQLSFAYNTPFYVDSTLTTWVNGNGIADVQNTVTLTQLALPAGSRLYVASGTDYAGTAQFSGGAGTICTTQNCATGGGGGGTPPVPEPSSLAMMFSGFAALLLLQRRRQSLRKD</sequence>
<protein>
    <submittedName>
        <fullName evidence="3">PEP-CTERM sorting domain-containing protein</fullName>
    </submittedName>
</protein>
<evidence type="ECO:0000313" key="3">
    <source>
        <dbReference type="EMBL" id="MDT8997787.1"/>
    </source>
</evidence>
<dbReference type="RefSeq" id="WP_315648017.1">
    <property type="nucleotide sequence ID" value="NZ_JAVXZY010000001.1"/>
</dbReference>
<feature type="signal peptide" evidence="1">
    <location>
        <begin position="1"/>
        <end position="26"/>
    </location>
</feature>
<dbReference type="InterPro" id="IPR013424">
    <property type="entry name" value="Ice-binding_C"/>
</dbReference>
<feature type="domain" description="Ice-binding protein C-terminal" evidence="2">
    <location>
        <begin position="335"/>
        <end position="358"/>
    </location>
</feature>
<proteinExistence type="predicted"/>